<dbReference type="PANTHER" id="PTHR16305:SF35">
    <property type="entry name" value="TRANSCRIPTIONAL ACTIVATOR DOMAIN"/>
    <property type="match status" value="1"/>
</dbReference>
<evidence type="ECO:0000256" key="3">
    <source>
        <dbReference type="SAM" id="MobiDB-lite"/>
    </source>
</evidence>
<reference evidence="6" key="1">
    <citation type="submission" date="2022-12" db="EMBL/GenBank/DDBJ databases">
        <authorList>
            <person name="Mo P."/>
        </authorList>
    </citation>
    <scope>NUCLEOTIDE SEQUENCE [LARGE SCALE GENOMIC DNA]</scope>
    <source>
        <strain evidence="6">HUAS 3-15</strain>
    </source>
</reference>
<proteinExistence type="predicted"/>
<feature type="domain" description="Orc1-like AAA ATPase" evidence="4">
    <location>
        <begin position="19"/>
        <end position="185"/>
    </location>
</feature>
<dbReference type="EMBL" id="CP115450">
    <property type="protein sequence ID" value="WBP91544.1"/>
    <property type="molecule type" value="Genomic_DNA"/>
</dbReference>
<dbReference type="Gene3D" id="3.40.50.300">
    <property type="entry name" value="P-loop containing nucleotide triphosphate hydrolases"/>
    <property type="match status" value="1"/>
</dbReference>
<dbReference type="InterPro" id="IPR027417">
    <property type="entry name" value="P-loop_NTPase"/>
</dbReference>
<keyword evidence="1" id="KW-0547">Nucleotide-binding</keyword>
<gene>
    <name evidence="5" type="ORF">O1G21_10770</name>
</gene>
<organism evidence="5 6">
    <name type="scientific">Kitasatospora cathayae</name>
    <dbReference type="NCBI Taxonomy" id="3004092"/>
    <lineage>
        <taxon>Bacteria</taxon>
        <taxon>Bacillati</taxon>
        <taxon>Actinomycetota</taxon>
        <taxon>Actinomycetes</taxon>
        <taxon>Kitasatosporales</taxon>
        <taxon>Streptomycetaceae</taxon>
        <taxon>Kitasatospora</taxon>
    </lineage>
</organism>
<accession>A0ABY7QFK8</accession>
<protein>
    <submittedName>
        <fullName evidence="5">ATP-binding protein</fullName>
    </submittedName>
</protein>
<dbReference type="InterPro" id="IPR041664">
    <property type="entry name" value="AAA_16"/>
</dbReference>
<keyword evidence="6" id="KW-1185">Reference proteome</keyword>
<name>A0ABY7QFK8_9ACTN</name>
<evidence type="ECO:0000259" key="4">
    <source>
        <dbReference type="Pfam" id="PF13191"/>
    </source>
</evidence>
<feature type="compositionally biased region" description="Gly residues" evidence="3">
    <location>
        <begin position="1"/>
        <end position="11"/>
    </location>
</feature>
<dbReference type="Proteomes" id="UP001212821">
    <property type="component" value="Chromosome"/>
</dbReference>
<dbReference type="Pfam" id="PF13191">
    <property type="entry name" value="AAA_16"/>
    <property type="match status" value="1"/>
</dbReference>
<feature type="region of interest" description="Disordered" evidence="3">
    <location>
        <begin position="1"/>
        <end position="23"/>
    </location>
</feature>
<dbReference type="RefSeq" id="WP_270150902.1">
    <property type="nucleotide sequence ID" value="NZ_CP115450.1"/>
</dbReference>
<dbReference type="GO" id="GO:0005524">
    <property type="term" value="F:ATP binding"/>
    <property type="evidence" value="ECO:0007669"/>
    <property type="project" value="UniProtKB-KW"/>
</dbReference>
<sequence length="263" mass="27325">MEPGGKGGTDGTGDPLSPQLRGRAREQEVLDRLLLDLRRGHSRVLVLRGESGIGKTALLTYLADRAPAGRVVRTVGVETEFEIAYSALQQMCAPLLSHLDRLPAAQRAALATALGLEPESGLGPSDGGSPGGLLTGLAVLGLFAEAAAVEPLVCVVDDAQWIDGISAAVLAFVARRLDAESVALVFAVSTSASVRTPTSAGLLTGLPELQVDGLRDDDARALLDSVLPGPVHPRVRDAIVAEARGNPLALMELPRGESEIRKG</sequence>
<keyword evidence="2 5" id="KW-0067">ATP-binding</keyword>
<evidence type="ECO:0000256" key="2">
    <source>
        <dbReference type="ARBA" id="ARBA00022840"/>
    </source>
</evidence>
<evidence type="ECO:0000256" key="1">
    <source>
        <dbReference type="ARBA" id="ARBA00022741"/>
    </source>
</evidence>
<evidence type="ECO:0000313" key="5">
    <source>
        <dbReference type="EMBL" id="WBP91544.1"/>
    </source>
</evidence>
<dbReference type="PANTHER" id="PTHR16305">
    <property type="entry name" value="TESTICULAR SOLUBLE ADENYLYL CYCLASE"/>
    <property type="match status" value="1"/>
</dbReference>
<evidence type="ECO:0000313" key="6">
    <source>
        <dbReference type="Proteomes" id="UP001212821"/>
    </source>
</evidence>
<dbReference type="SUPFAM" id="SSF52540">
    <property type="entry name" value="P-loop containing nucleoside triphosphate hydrolases"/>
    <property type="match status" value="1"/>
</dbReference>